<dbReference type="InterPro" id="IPR010488">
    <property type="entry name" value="Zeta_toxin_domain"/>
</dbReference>
<feature type="region of interest" description="Disordered" evidence="4">
    <location>
        <begin position="653"/>
        <end position="690"/>
    </location>
</feature>
<feature type="compositionally biased region" description="Polar residues" evidence="4">
    <location>
        <begin position="617"/>
        <end position="631"/>
    </location>
</feature>
<feature type="compositionally biased region" description="Basic and acidic residues" evidence="4">
    <location>
        <begin position="52"/>
        <end position="62"/>
    </location>
</feature>
<reference evidence="6" key="1">
    <citation type="submission" date="2021-02" db="EMBL/GenBank/DDBJ databases">
        <authorList>
            <person name="Dougan E. K."/>
            <person name="Rhodes N."/>
            <person name="Thang M."/>
            <person name="Chan C."/>
        </authorList>
    </citation>
    <scope>NUCLEOTIDE SEQUENCE</scope>
</reference>
<dbReference type="Gene3D" id="3.40.50.300">
    <property type="entry name" value="P-loop containing nucleotide triphosphate hydrolases"/>
    <property type="match status" value="1"/>
</dbReference>
<comment type="caution">
    <text evidence="6">The sequence shown here is derived from an EMBL/GenBank/DDBJ whole genome shotgun (WGS) entry which is preliminary data.</text>
</comment>
<dbReference type="PANTHER" id="PTHR48125">
    <property type="entry name" value="LP07818P1"/>
    <property type="match status" value="1"/>
</dbReference>
<keyword evidence="7" id="KW-1185">Reference proteome</keyword>
<feature type="region of interest" description="Disordered" evidence="4">
    <location>
        <begin position="617"/>
        <end position="637"/>
    </location>
</feature>
<feature type="domain" description="Zeta toxin" evidence="5">
    <location>
        <begin position="249"/>
        <end position="330"/>
    </location>
</feature>
<evidence type="ECO:0000256" key="3">
    <source>
        <dbReference type="SAM" id="Coils"/>
    </source>
</evidence>
<evidence type="ECO:0000259" key="5">
    <source>
        <dbReference type="Pfam" id="PF06414"/>
    </source>
</evidence>
<dbReference type="GO" id="GO:0005524">
    <property type="term" value="F:ATP binding"/>
    <property type="evidence" value="ECO:0007669"/>
    <property type="project" value="UniProtKB-KW"/>
</dbReference>
<feature type="compositionally biased region" description="Basic and acidic residues" evidence="4">
    <location>
        <begin position="172"/>
        <end position="221"/>
    </location>
</feature>
<evidence type="ECO:0000313" key="6">
    <source>
        <dbReference type="EMBL" id="CAE8608609.1"/>
    </source>
</evidence>
<keyword evidence="1" id="KW-0547">Nucleotide-binding</keyword>
<dbReference type="Pfam" id="PF06414">
    <property type="entry name" value="Zeta_toxin"/>
    <property type="match status" value="1"/>
</dbReference>
<keyword evidence="3" id="KW-0175">Coiled coil</keyword>
<feature type="region of interest" description="Disordered" evidence="4">
    <location>
        <begin position="1271"/>
        <end position="1298"/>
    </location>
</feature>
<feature type="compositionally biased region" description="Basic residues" evidence="4">
    <location>
        <begin position="533"/>
        <end position="549"/>
    </location>
</feature>
<accession>A0A813F4W4</accession>
<feature type="region of interest" description="Disordered" evidence="4">
    <location>
        <begin position="1"/>
        <end position="255"/>
    </location>
</feature>
<evidence type="ECO:0000313" key="7">
    <source>
        <dbReference type="Proteomes" id="UP000654075"/>
    </source>
</evidence>
<feature type="compositionally biased region" description="Basic and acidic residues" evidence="4">
    <location>
        <begin position="237"/>
        <end position="247"/>
    </location>
</feature>
<feature type="compositionally biased region" description="Low complexity" evidence="4">
    <location>
        <begin position="95"/>
        <end position="142"/>
    </location>
</feature>
<feature type="compositionally biased region" description="Basic and acidic residues" evidence="4">
    <location>
        <begin position="489"/>
        <end position="506"/>
    </location>
</feature>
<protein>
    <recommendedName>
        <fullName evidence="5">Zeta toxin domain-containing protein</fullName>
    </recommendedName>
</protein>
<feature type="region of interest" description="Disordered" evidence="4">
    <location>
        <begin position="452"/>
        <end position="563"/>
    </location>
</feature>
<evidence type="ECO:0000256" key="1">
    <source>
        <dbReference type="ARBA" id="ARBA00022741"/>
    </source>
</evidence>
<organism evidence="6 7">
    <name type="scientific">Polarella glacialis</name>
    <name type="common">Dinoflagellate</name>
    <dbReference type="NCBI Taxonomy" id="89957"/>
    <lineage>
        <taxon>Eukaryota</taxon>
        <taxon>Sar</taxon>
        <taxon>Alveolata</taxon>
        <taxon>Dinophyceae</taxon>
        <taxon>Suessiales</taxon>
        <taxon>Suessiaceae</taxon>
        <taxon>Polarella</taxon>
    </lineage>
</organism>
<dbReference type="GO" id="GO:0016301">
    <property type="term" value="F:kinase activity"/>
    <property type="evidence" value="ECO:0007669"/>
    <property type="project" value="InterPro"/>
</dbReference>
<feature type="compositionally biased region" description="Low complexity" evidence="4">
    <location>
        <begin position="1389"/>
        <end position="1407"/>
    </location>
</feature>
<dbReference type="Proteomes" id="UP000654075">
    <property type="component" value="Unassembled WGS sequence"/>
</dbReference>
<evidence type="ECO:0000256" key="4">
    <source>
        <dbReference type="SAM" id="MobiDB-lite"/>
    </source>
</evidence>
<feature type="region of interest" description="Disordered" evidence="4">
    <location>
        <begin position="1446"/>
        <end position="1466"/>
    </location>
</feature>
<feature type="compositionally biased region" description="Polar residues" evidence="4">
    <location>
        <begin position="1274"/>
        <end position="1290"/>
    </location>
</feature>
<keyword evidence="2" id="KW-0067">ATP-binding</keyword>
<gene>
    <name evidence="6" type="ORF">PGLA1383_LOCUS26463</name>
</gene>
<feature type="region of interest" description="Disordered" evidence="4">
    <location>
        <begin position="1625"/>
        <end position="1660"/>
    </location>
</feature>
<proteinExistence type="predicted"/>
<feature type="coiled-coil region" evidence="3">
    <location>
        <begin position="1316"/>
        <end position="1343"/>
    </location>
</feature>
<dbReference type="EMBL" id="CAJNNV010023255">
    <property type="protein sequence ID" value="CAE8608609.1"/>
    <property type="molecule type" value="Genomic_DNA"/>
</dbReference>
<feature type="compositionally biased region" description="Low complexity" evidence="4">
    <location>
        <begin position="31"/>
        <end position="50"/>
    </location>
</feature>
<feature type="compositionally biased region" description="Low complexity" evidence="4">
    <location>
        <begin position="681"/>
        <end position="690"/>
    </location>
</feature>
<feature type="region of interest" description="Disordered" evidence="4">
    <location>
        <begin position="1389"/>
        <end position="1408"/>
    </location>
</feature>
<sequence length="1660" mass="182380">MSRSNCDPNGRQRRETPPAALSRSESPSTTNNIINIINNNSNNNSNNNNSKSRSELRTDRHLGLRLRSQRRSPSSRSRQSGQGHCEGSDLRSTTSVCSGFGPGSSSSTASGSSSNSRPRQQTTTHRSPTTNSSSSTRTSNSLHRSHKCNDSDDNRSTTSFASSPAGVGRSLDGCRRDGNRREERSCEDGSRGSCRRDHVSDSSSRRSKLAREVAQDVAQDRKRSRSQRGCSGRRSRQAADERAESAQRGRSQQPTALFLMGLPGAGKTTVKRKRQKKEYFVDVEPDQLKRYHPQFSSDMDEDTDIEVHRWSVRRAVDAFEDALMSLRCTVVALLEFPQIVAAAQGDAMWRSTLVAQIRMDNFVNWCQAHFDLHQSQRILIEQVNPKKVGTLAHARYEIYKKAETVGDFTRLNAGRNRKTDWSFDSAKGFIRLDDSPAVPSPRVVPCPVFSAGGKASSEEAAGTVPQGAGEADAAQTGPDTGPLCQAKNRPGEVHKRDKKDKEDKKVKKDKKDKKEKKEKSEKMDTGDKEEKKEKHKSRTGKEKRHKPGHRVVSQRNVQKAAPGQRLSGLCQGIAARLLPRQNRELVTIQAKKARTLAAAPQLLLAASALLPAGDESSFWSSLDTPSSSMGQKRSRSELLEEAATLASLVAPFDRALPPPSSSRQSQHSGARTLAVARPGPSGVSASAVRASATRAHRRLLAKRLRAAPAATPPRALLVRDLVYDYVEGQPDPVATDQSVKRTAAGFAEDAPIFADNRPNFAWVAKVSRGRYTHCAEAAQSDTRMPGEDPRCAICGQGCSKERLFKVRCYRRRSPSDPPETEVPRVLRPEVYNSGQRCMQGLLGVPPVPSKRVGELRDRLGEALRSRKFVLQNWVEPLRRLGPTESKSFATVLSGELSRVVRDCSGPKATWRRMAAEGFAKRVASRITSSLASDVPGSSPSDLVLESDEMCRELILRSRMRHCQTTELRCYDEEEAPSAAGGSGPPLSPHELYGKEMSRGKRPPYVIVIPSFGCPQRLKTNTLAFLRRQQVPQSRIEVWVAPGSAPGEEVSERERYRKALSKEWRKVQLRVGAQTITELRWAIAKQHPEGTHIVSLDDDVPDIFEKFREGPGHESLRPLPPGGLEALIHHAHDLMRQEQANVWGINPNSSPVNLAVSRISRRCGLLSSLVYGFLNRPDKSARSTCCPAADELERSCRAFTQDGVMLRYLMYSARTIFKAQVGAELEATARLSEEKALQDLCAEFPVLLALRQGTEKGIAASCCFRLRGPPPLSSDGKQQVAVSQPSSATGESQGGDVAQRRVELRQAQEEKVMLSRCIALQERLSRLAEEAEALEASAEGGEINTGPEVLDDIIRIATGGGGSLSGLGLTAVSSEPPPLEYRSIIPKVAPSPQALPSQPAQPSTSTSLEHTLHFTLKRKSAEPLASGGIPGAQPLPTETQLALLAAPGGEAPSRQPPPAPPPRLQPERQVVQSTLWDGSDNPLVESYEFTGFSRDVLNRCFVADRVTLIQGRRSFWDKSRTVFMYWQTTGKRWALVQRWDKDTDLLVKVRSGEERGWAFQIQKQGQGLWSEYGKGSWKDVRVSANLVFYPEGKASVGGTSRLAQESSFELGALSASWRLVPPRTPPLMPPPLVHSEASAQAPRDLSGGTRSLHPMSTFVRP</sequence>
<feature type="compositionally biased region" description="Pro residues" evidence="4">
    <location>
        <begin position="1453"/>
        <end position="1463"/>
    </location>
</feature>
<feature type="compositionally biased region" description="Basic and acidic residues" evidence="4">
    <location>
        <begin position="515"/>
        <end position="532"/>
    </location>
</feature>
<feature type="compositionally biased region" description="Low complexity" evidence="4">
    <location>
        <begin position="71"/>
        <end position="83"/>
    </location>
</feature>
<feature type="compositionally biased region" description="Basic residues" evidence="4">
    <location>
        <begin position="222"/>
        <end position="236"/>
    </location>
</feature>
<name>A0A813F4W4_POLGL</name>
<dbReference type="PANTHER" id="PTHR48125:SF12">
    <property type="entry name" value="AT HOOK TRANSCRIPTION FACTOR FAMILY-RELATED"/>
    <property type="match status" value="1"/>
</dbReference>
<dbReference type="InterPro" id="IPR027417">
    <property type="entry name" value="P-loop_NTPase"/>
</dbReference>
<feature type="compositionally biased region" description="Low complexity" evidence="4">
    <location>
        <begin position="452"/>
        <end position="462"/>
    </location>
</feature>
<evidence type="ECO:0000256" key="2">
    <source>
        <dbReference type="ARBA" id="ARBA00022840"/>
    </source>
</evidence>